<accession>A0A409XTE7</accession>
<dbReference type="AlphaFoldDB" id="A0A409XTE7"/>
<keyword evidence="2" id="KW-1185">Reference proteome</keyword>
<organism evidence="1 2">
    <name type="scientific">Psilocybe cyanescens</name>
    <dbReference type="NCBI Taxonomy" id="93625"/>
    <lineage>
        <taxon>Eukaryota</taxon>
        <taxon>Fungi</taxon>
        <taxon>Dikarya</taxon>
        <taxon>Basidiomycota</taxon>
        <taxon>Agaricomycotina</taxon>
        <taxon>Agaricomycetes</taxon>
        <taxon>Agaricomycetidae</taxon>
        <taxon>Agaricales</taxon>
        <taxon>Agaricineae</taxon>
        <taxon>Strophariaceae</taxon>
        <taxon>Psilocybe</taxon>
    </lineage>
</organism>
<name>A0A409XTE7_PSICY</name>
<dbReference type="Proteomes" id="UP000283269">
    <property type="component" value="Unassembled WGS sequence"/>
</dbReference>
<gene>
    <name evidence="1" type="ORF">CVT25_009250</name>
</gene>
<dbReference type="InParanoid" id="A0A409XTE7"/>
<dbReference type="InterPro" id="IPR025649">
    <property type="entry name" value="DUF4360"/>
</dbReference>
<proteinExistence type="predicted"/>
<reference evidence="1 2" key="1">
    <citation type="journal article" date="2018" name="Evol. Lett.">
        <title>Horizontal gene cluster transfer increased hallucinogenic mushroom diversity.</title>
        <authorList>
            <person name="Reynolds H.T."/>
            <person name="Vijayakumar V."/>
            <person name="Gluck-Thaler E."/>
            <person name="Korotkin H.B."/>
            <person name="Matheny P.B."/>
            <person name="Slot J.C."/>
        </authorList>
    </citation>
    <scope>NUCLEOTIDE SEQUENCE [LARGE SCALE GENOMIC DNA]</scope>
    <source>
        <strain evidence="1 2">2631</strain>
    </source>
</reference>
<sequence>MSFCPRYLAATARSDLTGPVDGANYTYLDVFDLVSTVTSPCGVSSVLNIQSDLRVSNSKNAKGSRNIATHSAVTQGLGAQHTGDKTSDLTQSFQNEWTSLSAAWT</sequence>
<protein>
    <submittedName>
        <fullName evidence="1">Uncharacterized protein</fullName>
    </submittedName>
</protein>
<evidence type="ECO:0000313" key="2">
    <source>
        <dbReference type="Proteomes" id="UP000283269"/>
    </source>
</evidence>
<dbReference type="EMBL" id="NHYD01000466">
    <property type="protein sequence ID" value="PPQ94099.1"/>
    <property type="molecule type" value="Genomic_DNA"/>
</dbReference>
<dbReference type="Pfam" id="PF14273">
    <property type="entry name" value="DUF4360"/>
    <property type="match status" value="1"/>
</dbReference>
<comment type="caution">
    <text evidence="1">The sequence shown here is derived from an EMBL/GenBank/DDBJ whole genome shotgun (WGS) entry which is preliminary data.</text>
</comment>
<evidence type="ECO:0000313" key="1">
    <source>
        <dbReference type="EMBL" id="PPQ94099.1"/>
    </source>
</evidence>
<dbReference type="OrthoDB" id="152248at2759"/>
<dbReference type="STRING" id="93625.A0A409XTE7"/>